<dbReference type="PROSITE" id="PS50846">
    <property type="entry name" value="HMA_2"/>
    <property type="match status" value="1"/>
</dbReference>
<dbReference type="SUPFAM" id="SSF55008">
    <property type="entry name" value="HMA, heavy metal-associated domain"/>
    <property type="match status" value="1"/>
</dbReference>
<dbReference type="PANTHER" id="PTHR46413">
    <property type="entry name" value="HEAVY METAL-ASSOCIATED ISOPRENYLATED PLANT PROTEIN 6"/>
    <property type="match status" value="1"/>
</dbReference>
<dbReference type="Pfam" id="PF00403">
    <property type="entry name" value="HMA"/>
    <property type="match status" value="1"/>
</dbReference>
<dbReference type="GO" id="GO:0046872">
    <property type="term" value="F:metal ion binding"/>
    <property type="evidence" value="ECO:0007669"/>
    <property type="project" value="InterPro"/>
</dbReference>
<dbReference type="Gene3D" id="3.30.70.100">
    <property type="match status" value="1"/>
</dbReference>
<dbReference type="CDD" id="cd00371">
    <property type="entry name" value="HMA"/>
    <property type="match status" value="1"/>
</dbReference>
<gene>
    <name evidence="3" type="ORF">QN277_026305</name>
</gene>
<dbReference type="InterPro" id="IPR044594">
    <property type="entry name" value="HIPP01/3/5/6"/>
</dbReference>
<dbReference type="AlphaFoldDB" id="A0AAE1MH99"/>
<feature type="region of interest" description="Disordered" evidence="1">
    <location>
        <begin position="1"/>
        <end position="26"/>
    </location>
</feature>
<reference evidence="3" key="1">
    <citation type="submission" date="2023-10" db="EMBL/GenBank/DDBJ databases">
        <title>Chromosome-level genome of the transformable northern wattle, Acacia crassicarpa.</title>
        <authorList>
            <person name="Massaro I."/>
            <person name="Sinha N.R."/>
            <person name="Poethig S."/>
            <person name="Leichty A.R."/>
        </authorList>
    </citation>
    <scope>NUCLEOTIDE SEQUENCE</scope>
    <source>
        <strain evidence="3">Acra3RX</strain>
        <tissue evidence="3">Leaf</tissue>
    </source>
</reference>
<name>A0AAE1MH99_9FABA</name>
<dbReference type="Proteomes" id="UP001293593">
    <property type="component" value="Unassembled WGS sequence"/>
</dbReference>
<sequence length="79" mass="8421">MGKKKKNQNSDGQTKENNDAANKGENAPTTVVLKVDLHCDGCASKIIRFINCFQGVETVKVDGDSGKVTITGNVDPSKL</sequence>
<keyword evidence="4" id="KW-1185">Reference proteome</keyword>
<evidence type="ECO:0000313" key="3">
    <source>
        <dbReference type="EMBL" id="KAK4265224.1"/>
    </source>
</evidence>
<dbReference type="InterPro" id="IPR006121">
    <property type="entry name" value="HMA_dom"/>
</dbReference>
<dbReference type="PANTHER" id="PTHR46413:SF2">
    <property type="entry name" value="HEAVY METAL-ASSOCIATED ISOPRENYLATED PLANT PROTEIN 3"/>
    <property type="match status" value="1"/>
</dbReference>
<dbReference type="EMBL" id="JAWXYG010000008">
    <property type="protein sequence ID" value="KAK4265224.1"/>
    <property type="molecule type" value="Genomic_DNA"/>
</dbReference>
<dbReference type="InterPro" id="IPR036163">
    <property type="entry name" value="HMA_dom_sf"/>
</dbReference>
<feature type="domain" description="HMA" evidence="2">
    <location>
        <begin position="28"/>
        <end position="79"/>
    </location>
</feature>
<evidence type="ECO:0000313" key="4">
    <source>
        <dbReference type="Proteomes" id="UP001293593"/>
    </source>
</evidence>
<proteinExistence type="predicted"/>
<protein>
    <recommendedName>
        <fullName evidence="2">HMA domain-containing protein</fullName>
    </recommendedName>
</protein>
<evidence type="ECO:0000259" key="2">
    <source>
        <dbReference type="PROSITE" id="PS50846"/>
    </source>
</evidence>
<organism evidence="3 4">
    <name type="scientific">Acacia crassicarpa</name>
    <name type="common">northern wattle</name>
    <dbReference type="NCBI Taxonomy" id="499986"/>
    <lineage>
        <taxon>Eukaryota</taxon>
        <taxon>Viridiplantae</taxon>
        <taxon>Streptophyta</taxon>
        <taxon>Embryophyta</taxon>
        <taxon>Tracheophyta</taxon>
        <taxon>Spermatophyta</taxon>
        <taxon>Magnoliopsida</taxon>
        <taxon>eudicotyledons</taxon>
        <taxon>Gunneridae</taxon>
        <taxon>Pentapetalae</taxon>
        <taxon>rosids</taxon>
        <taxon>fabids</taxon>
        <taxon>Fabales</taxon>
        <taxon>Fabaceae</taxon>
        <taxon>Caesalpinioideae</taxon>
        <taxon>mimosoid clade</taxon>
        <taxon>Acacieae</taxon>
        <taxon>Acacia</taxon>
    </lineage>
</organism>
<evidence type="ECO:0000256" key="1">
    <source>
        <dbReference type="SAM" id="MobiDB-lite"/>
    </source>
</evidence>
<comment type="caution">
    <text evidence="3">The sequence shown here is derived from an EMBL/GenBank/DDBJ whole genome shotgun (WGS) entry which is preliminary data.</text>
</comment>
<accession>A0AAE1MH99</accession>